<evidence type="ECO:0000259" key="10">
    <source>
        <dbReference type="PROSITE" id="PS50262"/>
    </source>
</evidence>
<keyword evidence="4" id="KW-0297">G-protein coupled receptor</keyword>
<sequence>MVLSSLTLFIKVRRSSQRRQPGKLYAVILLTVVFFLLFTVPQSVQILLFYHSIYFSIWIVHMLASASSSINPFIYFLVGSYGKQRFCGSIKVALQRVFEEKTDSREDGVTTSAEPMETVT</sequence>
<dbReference type="PANTHER" id="PTHR11334:SF68">
    <property type="entry name" value="G-PROTEIN COUPLED RECEPTORS FAMILY 1 PROFILE DOMAIN-CONTAINING PROTEIN-RELATED"/>
    <property type="match status" value="1"/>
</dbReference>
<dbReference type="Proteomes" id="UP000765507">
    <property type="component" value="Unassembled WGS sequence"/>
</dbReference>
<organism evidence="11 12">
    <name type="scientific">Chelydra serpentina</name>
    <name type="common">Snapping turtle</name>
    <name type="synonym">Testudo serpentina</name>
    <dbReference type="NCBI Taxonomy" id="8475"/>
    <lineage>
        <taxon>Eukaryota</taxon>
        <taxon>Metazoa</taxon>
        <taxon>Chordata</taxon>
        <taxon>Craniata</taxon>
        <taxon>Vertebrata</taxon>
        <taxon>Euteleostomi</taxon>
        <taxon>Archelosauria</taxon>
        <taxon>Testudinata</taxon>
        <taxon>Testudines</taxon>
        <taxon>Cryptodira</taxon>
        <taxon>Durocryptodira</taxon>
        <taxon>Americhelydia</taxon>
        <taxon>Chelydroidea</taxon>
        <taxon>Chelydridae</taxon>
        <taxon>Chelydra</taxon>
    </lineage>
</organism>
<dbReference type="InterPro" id="IPR017452">
    <property type="entry name" value="GPCR_Rhodpsn_7TM"/>
</dbReference>
<evidence type="ECO:0000313" key="12">
    <source>
        <dbReference type="Proteomes" id="UP000765507"/>
    </source>
</evidence>
<dbReference type="PRINTS" id="PR02108">
    <property type="entry name" value="MRGPCRFAMILY"/>
</dbReference>
<evidence type="ECO:0000313" key="11">
    <source>
        <dbReference type="EMBL" id="KAG6922011.1"/>
    </source>
</evidence>
<evidence type="ECO:0000256" key="2">
    <source>
        <dbReference type="ARBA" id="ARBA00022692"/>
    </source>
</evidence>
<feature type="region of interest" description="Disordered" evidence="8">
    <location>
        <begin position="101"/>
        <end position="120"/>
    </location>
</feature>
<evidence type="ECO:0000256" key="5">
    <source>
        <dbReference type="ARBA" id="ARBA00023136"/>
    </source>
</evidence>
<evidence type="ECO:0000256" key="8">
    <source>
        <dbReference type="SAM" id="MobiDB-lite"/>
    </source>
</evidence>
<evidence type="ECO:0000256" key="1">
    <source>
        <dbReference type="ARBA" id="ARBA00004141"/>
    </source>
</evidence>
<name>A0A8T1RZI1_CHESE</name>
<protein>
    <submittedName>
        <fullName evidence="11">MAS1 proto-oncogene like, G protein-coupled receptor</fullName>
    </submittedName>
</protein>
<keyword evidence="7" id="KW-0807">Transducer</keyword>
<proteinExistence type="predicted"/>
<feature type="compositionally biased region" description="Polar residues" evidence="8">
    <location>
        <begin position="109"/>
        <end position="120"/>
    </location>
</feature>
<dbReference type="PANTHER" id="PTHR11334">
    <property type="entry name" value="MAS-RELATED G-PROTEIN COUPLED RECEPTOR"/>
    <property type="match status" value="1"/>
</dbReference>
<keyword evidence="6 11" id="KW-0675">Receptor</keyword>
<keyword evidence="12" id="KW-1185">Reference proteome</keyword>
<dbReference type="EMBL" id="JAHGAV010001560">
    <property type="protein sequence ID" value="KAG6922011.1"/>
    <property type="molecule type" value="Genomic_DNA"/>
</dbReference>
<dbReference type="GO" id="GO:0004930">
    <property type="term" value="F:G protein-coupled receptor activity"/>
    <property type="evidence" value="ECO:0007669"/>
    <property type="project" value="UniProtKB-KW"/>
</dbReference>
<comment type="subcellular location">
    <subcellularLocation>
        <location evidence="1">Membrane</location>
        <topology evidence="1">Multi-pass membrane protein</topology>
    </subcellularLocation>
</comment>
<evidence type="ECO:0000256" key="3">
    <source>
        <dbReference type="ARBA" id="ARBA00022989"/>
    </source>
</evidence>
<evidence type="ECO:0000256" key="6">
    <source>
        <dbReference type="ARBA" id="ARBA00023170"/>
    </source>
</evidence>
<evidence type="ECO:0000256" key="9">
    <source>
        <dbReference type="SAM" id="Phobius"/>
    </source>
</evidence>
<dbReference type="InterPro" id="IPR026234">
    <property type="entry name" value="MRGPCRFAMILY"/>
</dbReference>
<reference evidence="11 12" key="1">
    <citation type="journal article" date="2020" name="G3 (Bethesda)">
        <title>Draft Genome of the Common Snapping Turtle, Chelydra serpentina, a Model for Phenotypic Plasticity in Reptiles.</title>
        <authorList>
            <person name="Das D."/>
            <person name="Singh S.K."/>
            <person name="Bierstedt J."/>
            <person name="Erickson A."/>
            <person name="Galli G.L.J."/>
            <person name="Crossley D.A. 2nd"/>
            <person name="Rhen T."/>
        </authorList>
    </citation>
    <scope>NUCLEOTIDE SEQUENCE [LARGE SCALE GENOMIC DNA]</scope>
    <source>
        <strain evidence="11">KW</strain>
    </source>
</reference>
<dbReference type="SUPFAM" id="SSF81321">
    <property type="entry name" value="Family A G protein-coupled receptor-like"/>
    <property type="match status" value="1"/>
</dbReference>
<feature type="transmembrane region" description="Helical" evidence="9">
    <location>
        <begin position="53"/>
        <end position="78"/>
    </location>
</feature>
<evidence type="ECO:0000256" key="7">
    <source>
        <dbReference type="ARBA" id="ARBA00023224"/>
    </source>
</evidence>
<keyword evidence="5 9" id="KW-0472">Membrane</keyword>
<dbReference type="PROSITE" id="PS50262">
    <property type="entry name" value="G_PROTEIN_RECEP_F1_2"/>
    <property type="match status" value="1"/>
</dbReference>
<gene>
    <name evidence="11" type="ORF">G0U57_004212</name>
</gene>
<evidence type="ECO:0000256" key="4">
    <source>
        <dbReference type="ARBA" id="ARBA00023040"/>
    </source>
</evidence>
<dbReference type="OrthoDB" id="9631784at2759"/>
<dbReference type="AlphaFoldDB" id="A0A8T1RZI1"/>
<comment type="caution">
    <text evidence="11">The sequence shown here is derived from an EMBL/GenBank/DDBJ whole genome shotgun (WGS) entry which is preliminary data.</text>
</comment>
<feature type="domain" description="G-protein coupled receptors family 1 profile" evidence="10">
    <location>
        <begin position="1"/>
        <end position="75"/>
    </location>
</feature>
<dbReference type="Gene3D" id="1.20.1070.10">
    <property type="entry name" value="Rhodopsin 7-helix transmembrane proteins"/>
    <property type="match status" value="1"/>
</dbReference>
<dbReference type="GO" id="GO:0005886">
    <property type="term" value="C:plasma membrane"/>
    <property type="evidence" value="ECO:0007669"/>
    <property type="project" value="TreeGrafter"/>
</dbReference>
<feature type="transmembrane region" description="Helical" evidence="9">
    <location>
        <begin position="21"/>
        <end position="41"/>
    </location>
</feature>
<keyword evidence="2 9" id="KW-0812">Transmembrane</keyword>
<keyword evidence="3 9" id="KW-1133">Transmembrane helix</keyword>
<accession>A0A8T1RZI1</accession>